<keyword evidence="2" id="KW-1185">Reference proteome</keyword>
<gene>
    <name evidence="1" type="ORF">B9Z19DRAFT_1130357</name>
</gene>
<dbReference type="AlphaFoldDB" id="A0A2T6ZKN3"/>
<evidence type="ECO:0000313" key="1">
    <source>
        <dbReference type="EMBL" id="PUU76042.1"/>
    </source>
</evidence>
<accession>A0A2T6ZKN3</accession>
<proteinExistence type="predicted"/>
<dbReference type="Proteomes" id="UP000244722">
    <property type="component" value="Unassembled WGS sequence"/>
</dbReference>
<organism evidence="1 2">
    <name type="scientific">Tuber borchii</name>
    <name type="common">White truffle</name>
    <dbReference type="NCBI Taxonomy" id="42251"/>
    <lineage>
        <taxon>Eukaryota</taxon>
        <taxon>Fungi</taxon>
        <taxon>Dikarya</taxon>
        <taxon>Ascomycota</taxon>
        <taxon>Pezizomycotina</taxon>
        <taxon>Pezizomycetes</taxon>
        <taxon>Pezizales</taxon>
        <taxon>Tuberaceae</taxon>
        <taxon>Tuber</taxon>
    </lineage>
</organism>
<protein>
    <submittedName>
        <fullName evidence="1">Uncharacterized protein</fullName>
    </submittedName>
</protein>
<evidence type="ECO:0000313" key="2">
    <source>
        <dbReference type="Proteomes" id="UP000244722"/>
    </source>
</evidence>
<comment type="caution">
    <text evidence="1">The sequence shown here is derived from an EMBL/GenBank/DDBJ whole genome shotgun (WGS) entry which is preliminary data.</text>
</comment>
<reference evidence="1 2" key="1">
    <citation type="submission" date="2017-04" db="EMBL/GenBank/DDBJ databases">
        <title>Draft genome sequence of Tuber borchii Vittad., a whitish edible truffle.</title>
        <authorList>
            <consortium name="DOE Joint Genome Institute"/>
            <person name="Murat C."/>
            <person name="Kuo A."/>
            <person name="Barry K.W."/>
            <person name="Clum A."/>
            <person name="Dockter R.B."/>
            <person name="Fauchery L."/>
            <person name="Iotti M."/>
            <person name="Kohler A."/>
            <person name="Labutti K."/>
            <person name="Lindquist E.A."/>
            <person name="Lipzen A."/>
            <person name="Ohm R.A."/>
            <person name="Wang M."/>
            <person name="Grigoriev I.V."/>
            <person name="Zambonelli A."/>
            <person name="Martin F.M."/>
        </authorList>
    </citation>
    <scope>NUCLEOTIDE SEQUENCE [LARGE SCALE GENOMIC DNA]</scope>
    <source>
        <strain evidence="1 2">Tbo3840</strain>
    </source>
</reference>
<name>A0A2T6ZKN3_TUBBO</name>
<dbReference type="EMBL" id="NESQ01000205">
    <property type="protein sequence ID" value="PUU76042.1"/>
    <property type="molecule type" value="Genomic_DNA"/>
</dbReference>
<sequence>MAKILEDDSYIYAGEHQGWYSLSGGSFYPWNSLDFLVDLESGRKQQHISIEKQKIRQWTE</sequence>
<dbReference type="OrthoDB" id="24670at2759"/>